<evidence type="ECO:0000313" key="1">
    <source>
        <dbReference type="EMBL" id="SVC09011.1"/>
    </source>
</evidence>
<gene>
    <name evidence="1" type="ORF">METZ01_LOCUS261865</name>
</gene>
<dbReference type="AlphaFoldDB" id="A0A382JE68"/>
<accession>A0A382JE68</accession>
<proteinExistence type="predicted"/>
<protein>
    <submittedName>
        <fullName evidence="1">Uncharacterized protein</fullName>
    </submittedName>
</protein>
<organism evidence="1">
    <name type="scientific">marine metagenome</name>
    <dbReference type="NCBI Taxonomy" id="408172"/>
    <lineage>
        <taxon>unclassified sequences</taxon>
        <taxon>metagenomes</taxon>
        <taxon>ecological metagenomes</taxon>
    </lineage>
</organism>
<reference evidence="1" key="1">
    <citation type="submission" date="2018-05" db="EMBL/GenBank/DDBJ databases">
        <authorList>
            <person name="Lanie J.A."/>
            <person name="Ng W.-L."/>
            <person name="Kazmierczak K.M."/>
            <person name="Andrzejewski T.M."/>
            <person name="Davidsen T.M."/>
            <person name="Wayne K.J."/>
            <person name="Tettelin H."/>
            <person name="Glass J.I."/>
            <person name="Rusch D."/>
            <person name="Podicherti R."/>
            <person name="Tsui H.-C.T."/>
            <person name="Winkler M.E."/>
        </authorList>
    </citation>
    <scope>NUCLEOTIDE SEQUENCE</scope>
</reference>
<dbReference type="EMBL" id="UINC01072979">
    <property type="protein sequence ID" value="SVC09011.1"/>
    <property type="molecule type" value="Genomic_DNA"/>
</dbReference>
<name>A0A382JE68_9ZZZZ</name>
<sequence>MNCALNLLAKSLDSSLIVSTESLNDVGRTKSINSFEVEMRNWVTAFFLYGDSASAHFERCFVEHDEQNTTAELINGPSLSSFDYSVTKNLLDHSFSSIMNLTQKLFDILQHGVQKSILIPRVKNHLILGTTKIRSRLLDHHELIVGLTRHNQQNLTAYHQNHICITDLMDGEADGGEWVINWLKDNATETDQDMLNEIQIAKPRN</sequence>